<feature type="region of interest" description="Disordered" evidence="1">
    <location>
        <begin position="39"/>
        <end position="188"/>
    </location>
</feature>
<dbReference type="PATRIC" id="fig|1234595.3.peg.1632"/>
<dbReference type="InterPro" id="IPR011681">
    <property type="entry name" value="GcrA"/>
</dbReference>
<dbReference type="Proteomes" id="UP000011717">
    <property type="component" value="Unassembled WGS sequence"/>
</dbReference>
<feature type="compositionally biased region" description="Basic and acidic residues" evidence="1">
    <location>
        <begin position="177"/>
        <end position="188"/>
    </location>
</feature>
<evidence type="ECO:0000256" key="1">
    <source>
        <dbReference type="SAM" id="MobiDB-lite"/>
    </source>
</evidence>
<name>M2U4W9_9SPHN</name>
<evidence type="ECO:0000313" key="3">
    <source>
        <dbReference type="Proteomes" id="UP000011717"/>
    </source>
</evidence>
<dbReference type="EMBL" id="AMRV01000004">
    <property type="protein sequence ID" value="EMD83033.1"/>
    <property type="molecule type" value="Genomic_DNA"/>
</dbReference>
<proteinExistence type="predicted"/>
<dbReference type="AlphaFoldDB" id="M2U4W9"/>
<organism evidence="2 3">
    <name type="scientific">Pacificimonas flava</name>
    <dbReference type="NCBI Taxonomy" id="1234595"/>
    <lineage>
        <taxon>Bacteria</taxon>
        <taxon>Pseudomonadati</taxon>
        <taxon>Pseudomonadota</taxon>
        <taxon>Alphaproteobacteria</taxon>
        <taxon>Sphingomonadales</taxon>
        <taxon>Sphingosinicellaceae</taxon>
        <taxon>Pacificimonas</taxon>
    </lineage>
</organism>
<feature type="region of interest" description="Disordered" evidence="1">
    <location>
        <begin position="230"/>
        <end position="252"/>
    </location>
</feature>
<protein>
    <recommendedName>
        <fullName evidence="4">GcrA cell cycle regulator</fullName>
    </recommendedName>
</protein>
<evidence type="ECO:0000313" key="2">
    <source>
        <dbReference type="EMBL" id="EMD83033.1"/>
    </source>
</evidence>
<comment type="caution">
    <text evidence="2">The sequence shown here is derived from an EMBL/GenBank/DDBJ whole genome shotgun (WGS) entry which is preliminary data.</text>
</comment>
<dbReference type="RefSeq" id="WP_008601737.1">
    <property type="nucleotide sequence ID" value="NZ_AMRV01000004.1"/>
</dbReference>
<accession>M2U4W9</accession>
<gene>
    <name evidence="2" type="ORF">C725_1631</name>
</gene>
<dbReference type="Gene3D" id="1.10.10.60">
    <property type="entry name" value="Homeodomain-like"/>
    <property type="match status" value="1"/>
</dbReference>
<evidence type="ECO:0008006" key="4">
    <source>
        <dbReference type="Google" id="ProtNLM"/>
    </source>
</evidence>
<feature type="compositionally biased region" description="Basic and acidic residues" evidence="1">
    <location>
        <begin position="43"/>
        <end position="59"/>
    </location>
</feature>
<dbReference type="OrthoDB" id="9798071at2"/>
<sequence length="252" mass="27249">MSWTDERIETLRKMWEDGHPASRIAEELGGVSRNAVIGKAHRLGLEKRPSPVKADKSGEKAGSPAEKPAAKPKKAAAQAPAQKEREAPKAAKPQPAAPAAEIAPVKAAQPLGQVDAEIEGEEQADAGVDPAVPLQPKVPLSARSDVDQSSTPAPRIQIHDPRPAPRPAPKKPMRPAPRSDKIKDKTSLLDLSEKICKWPIGHPGEPEFHFCGEASEPGFPYCNKHCAEAYQAQQPRKDRPGRTPMPNLPRPR</sequence>
<feature type="compositionally biased region" description="Low complexity" evidence="1">
    <location>
        <begin position="90"/>
        <end position="110"/>
    </location>
</feature>
<reference evidence="2 3" key="1">
    <citation type="journal article" date="2013" name="Genome Announc.">
        <title>Draft Genome Sequence of Strain JLT2015T, Belonging to the Family Sphingomonadaceae of the Alphaproteobacteria.</title>
        <authorList>
            <person name="Tang K."/>
            <person name="Liu K."/>
            <person name="Li S."/>
            <person name="Jiao N."/>
        </authorList>
    </citation>
    <scope>NUCLEOTIDE SEQUENCE [LARGE SCALE GENOMIC DNA]</scope>
    <source>
        <strain evidence="2 3">JLT2015</strain>
    </source>
</reference>
<keyword evidence="3" id="KW-1185">Reference proteome</keyword>
<dbReference type="Pfam" id="PF07750">
    <property type="entry name" value="GcrA"/>
    <property type="match status" value="2"/>
</dbReference>